<dbReference type="Proteomes" id="UP001148299">
    <property type="component" value="Unassembled WGS sequence"/>
</dbReference>
<accession>A0A9W9R4Z6</accession>
<dbReference type="AlphaFoldDB" id="A0A9W9R4Z6"/>
<organism evidence="1 2">
    <name type="scientific">Penicillium brevicompactum</name>
    <dbReference type="NCBI Taxonomy" id="5074"/>
    <lineage>
        <taxon>Eukaryota</taxon>
        <taxon>Fungi</taxon>
        <taxon>Dikarya</taxon>
        <taxon>Ascomycota</taxon>
        <taxon>Pezizomycotina</taxon>
        <taxon>Eurotiomycetes</taxon>
        <taxon>Eurotiomycetidae</taxon>
        <taxon>Eurotiales</taxon>
        <taxon>Aspergillaceae</taxon>
        <taxon>Penicillium</taxon>
    </lineage>
</organism>
<proteinExistence type="predicted"/>
<reference evidence="1" key="1">
    <citation type="submission" date="2022-12" db="EMBL/GenBank/DDBJ databases">
        <authorList>
            <person name="Petersen C."/>
        </authorList>
    </citation>
    <scope>NUCLEOTIDE SEQUENCE</scope>
    <source>
        <strain evidence="1">IBT 35675</strain>
    </source>
</reference>
<keyword evidence="2" id="KW-1185">Reference proteome</keyword>
<reference evidence="1" key="2">
    <citation type="journal article" date="2023" name="IMA Fungus">
        <title>Comparative genomic study of the Penicillium genus elucidates a diverse pangenome and 15 lateral gene transfer events.</title>
        <authorList>
            <person name="Petersen C."/>
            <person name="Sorensen T."/>
            <person name="Nielsen M.R."/>
            <person name="Sondergaard T.E."/>
            <person name="Sorensen J.L."/>
            <person name="Fitzpatrick D.A."/>
            <person name="Frisvad J.C."/>
            <person name="Nielsen K.L."/>
        </authorList>
    </citation>
    <scope>NUCLEOTIDE SEQUENCE</scope>
    <source>
        <strain evidence="1">IBT 35675</strain>
    </source>
</reference>
<gene>
    <name evidence="1" type="ORF">N7541_006299</name>
</gene>
<evidence type="ECO:0000313" key="1">
    <source>
        <dbReference type="EMBL" id="KAJ5353735.1"/>
    </source>
</evidence>
<sequence>MTPADTKLSSRAHQWELKTRNTRRRHLIWDLSTGNRKGHLRKVMMAPFSRTAQLSTVTQKPVRLEP</sequence>
<evidence type="ECO:0000313" key="2">
    <source>
        <dbReference type="Proteomes" id="UP001148299"/>
    </source>
</evidence>
<name>A0A9W9R4Z6_PENBR</name>
<dbReference type="EMBL" id="JAPZBR010000005">
    <property type="protein sequence ID" value="KAJ5353735.1"/>
    <property type="molecule type" value="Genomic_DNA"/>
</dbReference>
<protein>
    <submittedName>
        <fullName evidence="1">Uncharacterized protein</fullName>
    </submittedName>
</protein>
<comment type="caution">
    <text evidence="1">The sequence shown here is derived from an EMBL/GenBank/DDBJ whole genome shotgun (WGS) entry which is preliminary data.</text>
</comment>